<name>A0A4Q2M7N2_9MICO</name>
<keyword evidence="3" id="KW-1185">Reference proteome</keyword>
<accession>A0A4Q2M7N2</accession>
<comment type="caution">
    <text evidence="2">The sequence shown here is derived from an EMBL/GenBank/DDBJ whole genome shotgun (WGS) entry which is preliminary data.</text>
</comment>
<dbReference type="AlphaFoldDB" id="A0A4Q2M7N2"/>
<reference evidence="1 4" key="2">
    <citation type="submission" date="2020-07" db="EMBL/GenBank/DDBJ databases">
        <title>Sequencing the genomes of 1000 actinobacteria strains.</title>
        <authorList>
            <person name="Klenk H.-P."/>
        </authorList>
    </citation>
    <scope>NUCLEOTIDE SEQUENCE [LARGE SCALE GENOMIC DNA]</scope>
    <source>
        <strain evidence="1 4">DSM 23870</strain>
    </source>
</reference>
<dbReference type="EMBL" id="JACCBI010000001">
    <property type="protein sequence ID" value="NYD65981.1"/>
    <property type="molecule type" value="Genomic_DNA"/>
</dbReference>
<evidence type="ECO:0000313" key="1">
    <source>
        <dbReference type="EMBL" id="NYD65981.1"/>
    </source>
</evidence>
<dbReference type="OrthoDB" id="5006982at2"/>
<dbReference type="Proteomes" id="UP000292686">
    <property type="component" value="Unassembled WGS sequence"/>
</dbReference>
<proteinExistence type="predicted"/>
<evidence type="ECO:0000313" key="3">
    <source>
        <dbReference type="Proteomes" id="UP000292686"/>
    </source>
</evidence>
<sequence length="252" mass="27658">MAIGDDAVSDGMPVVPETGQVRKGFEEINRTRDMIAQRNKATRPVNRGGTGSTTAAGARTNLGAMASSWRPKWSEVTGKPSVFKPSAHGHGLGEIGGDLVNRLPNLEAGRLSPLPWDRPITWTRRAAYMGNNGQILLGHVESTRASKTDLANVEWTREQLQAIPVLHYRYIAELQKQAEDPDYHVSLELGTIAEDLHDLGLWEFVHYEGHGESAIPSGVHYELLGLAALRLAQLQGERLDALEERLNALEAM</sequence>
<organism evidence="2 3">
    <name type="scientific">Agromyces atrinae</name>
    <dbReference type="NCBI Taxonomy" id="592376"/>
    <lineage>
        <taxon>Bacteria</taxon>
        <taxon>Bacillati</taxon>
        <taxon>Actinomycetota</taxon>
        <taxon>Actinomycetes</taxon>
        <taxon>Micrococcales</taxon>
        <taxon>Microbacteriaceae</taxon>
        <taxon>Agromyces</taxon>
    </lineage>
</organism>
<gene>
    <name evidence="1" type="ORF">BJ972_000500</name>
    <name evidence="2" type="ORF">ESP50_11185</name>
</gene>
<evidence type="ECO:0000313" key="2">
    <source>
        <dbReference type="EMBL" id="RXZ86313.1"/>
    </source>
</evidence>
<evidence type="ECO:0000313" key="4">
    <source>
        <dbReference type="Proteomes" id="UP000581087"/>
    </source>
</evidence>
<protein>
    <recommendedName>
        <fullName evidence="5">Tail fiber domain-containing protein</fullName>
    </recommendedName>
</protein>
<dbReference type="RefSeq" id="WP_129175124.1">
    <property type="nucleotide sequence ID" value="NZ_JACCBI010000001.1"/>
</dbReference>
<reference evidence="2 3" key="1">
    <citation type="submission" date="2019-01" db="EMBL/GenBank/DDBJ databases">
        <title>Agromyces.</title>
        <authorList>
            <person name="Li J."/>
        </authorList>
    </citation>
    <scope>NUCLEOTIDE SEQUENCE [LARGE SCALE GENOMIC DNA]</scope>
    <source>
        <strain evidence="2 3">DSM 23870</strain>
    </source>
</reference>
<evidence type="ECO:0008006" key="5">
    <source>
        <dbReference type="Google" id="ProtNLM"/>
    </source>
</evidence>
<dbReference type="Proteomes" id="UP000581087">
    <property type="component" value="Unassembled WGS sequence"/>
</dbReference>
<dbReference type="EMBL" id="SDPM01000005">
    <property type="protein sequence ID" value="RXZ86313.1"/>
    <property type="molecule type" value="Genomic_DNA"/>
</dbReference>